<feature type="transmembrane region" description="Helical" evidence="11">
    <location>
        <begin position="261"/>
        <end position="283"/>
    </location>
</feature>
<keyword evidence="2" id="KW-0813">Transport</keyword>
<feature type="coiled-coil region" evidence="9">
    <location>
        <begin position="234"/>
        <end position="261"/>
    </location>
</feature>
<evidence type="ECO:0000256" key="4">
    <source>
        <dbReference type="ARBA" id="ARBA00022781"/>
    </source>
</evidence>
<keyword evidence="6" id="KW-0406">Ion transport</keyword>
<name>A0A7S3UBX4_9CHLO</name>
<keyword evidence="9" id="KW-0175">Coiled coil</keyword>
<dbReference type="InterPro" id="IPR004282">
    <property type="entry name" value="CemA"/>
</dbReference>
<evidence type="ECO:0000256" key="6">
    <source>
        <dbReference type="ARBA" id="ARBA00023065"/>
    </source>
</evidence>
<evidence type="ECO:0000256" key="5">
    <source>
        <dbReference type="ARBA" id="ARBA00022989"/>
    </source>
</evidence>
<proteinExistence type="inferred from homology"/>
<feature type="compositionally biased region" description="Basic residues" evidence="10">
    <location>
        <begin position="113"/>
        <end position="122"/>
    </location>
</feature>
<protein>
    <recommendedName>
        <fullName evidence="13">Chloroplast envelope membrane protein</fullName>
    </recommendedName>
</protein>
<dbReference type="Pfam" id="PF03040">
    <property type="entry name" value="CemA"/>
    <property type="match status" value="1"/>
</dbReference>
<reference evidence="12" key="1">
    <citation type="submission" date="2021-01" db="EMBL/GenBank/DDBJ databases">
        <authorList>
            <person name="Corre E."/>
            <person name="Pelletier E."/>
            <person name="Niang G."/>
            <person name="Scheremetjew M."/>
            <person name="Finn R."/>
            <person name="Kale V."/>
            <person name="Holt S."/>
            <person name="Cochrane G."/>
            <person name="Meng A."/>
            <person name="Brown T."/>
            <person name="Cohen L."/>
        </authorList>
    </citation>
    <scope>NUCLEOTIDE SEQUENCE</scope>
    <source>
        <strain evidence="12">CCMP1897</strain>
    </source>
</reference>
<evidence type="ECO:0000256" key="3">
    <source>
        <dbReference type="ARBA" id="ARBA00022692"/>
    </source>
</evidence>
<evidence type="ECO:0000256" key="11">
    <source>
        <dbReference type="SAM" id="Phobius"/>
    </source>
</evidence>
<feature type="transmembrane region" description="Helical" evidence="11">
    <location>
        <begin position="345"/>
        <end position="365"/>
    </location>
</feature>
<evidence type="ECO:0000256" key="2">
    <source>
        <dbReference type="ARBA" id="ARBA00022448"/>
    </source>
</evidence>
<keyword evidence="7 11" id="KW-0472">Membrane</keyword>
<keyword evidence="3 11" id="KW-0812">Transmembrane</keyword>
<evidence type="ECO:0000256" key="1">
    <source>
        <dbReference type="ARBA" id="ARBA00004141"/>
    </source>
</evidence>
<comment type="similarity">
    <text evidence="8">Belongs to the CemA family.</text>
</comment>
<dbReference type="AlphaFoldDB" id="A0A7S3UBX4"/>
<evidence type="ECO:0000256" key="7">
    <source>
        <dbReference type="ARBA" id="ARBA00023136"/>
    </source>
</evidence>
<keyword evidence="4" id="KW-0375">Hydrogen ion transport</keyword>
<comment type="subcellular location">
    <subcellularLocation>
        <location evidence="1">Membrane</location>
        <topology evidence="1">Multi-pass membrane protein</topology>
    </subcellularLocation>
</comment>
<dbReference type="GO" id="GO:0016020">
    <property type="term" value="C:membrane"/>
    <property type="evidence" value="ECO:0007669"/>
    <property type="project" value="UniProtKB-SubCell"/>
</dbReference>
<accession>A0A7S3UBX4</accession>
<feature type="transmembrane region" description="Helical" evidence="11">
    <location>
        <begin position="304"/>
        <end position="322"/>
    </location>
</feature>
<gene>
    <name evidence="12" type="ORF">PSAL00342_LOCUS3385</name>
</gene>
<evidence type="ECO:0008006" key="13">
    <source>
        <dbReference type="Google" id="ProtNLM"/>
    </source>
</evidence>
<evidence type="ECO:0000313" key="12">
    <source>
        <dbReference type="EMBL" id="CAE0609566.1"/>
    </source>
</evidence>
<evidence type="ECO:0000256" key="8">
    <source>
        <dbReference type="ARBA" id="ARBA00043980"/>
    </source>
</evidence>
<dbReference type="EMBL" id="HBIS01003742">
    <property type="protein sequence ID" value="CAE0609566.1"/>
    <property type="molecule type" value="Transcribed_RNA"/>
</dbReference>
<dbReference type="PANTHER" id="PTHR33650:SF1">
    <property type="entry name" value="CHLOROPLAST ENVELOPE MEMBRANE PROTEIN"/>
    <property type="match status" value="1"/>
</dbReference>
<sequence length="386" mass="43596">MDAWCLSGKGHRTWKNMRVAELGNATIVLGKKDVSAPGGLLTRKKAMHWCGRRTRAGVSVGAIRRRTPRDDGESIPEDWEDWLDDEFRSETEEAGTPTKRDDGGSTWADWAKQPRRPSRRRPASRDSFLMGDSGLASKFDPDPDAVEGALMFEARVNRFESRESVKYVAMLFAAPILTGFLVNHLVADPILQVYGKTHPKVFEMTSNQKVRAAKKIHMEEKRIKFNASVGHAPSISQDEMLEELEKKARELQHEQIEENRIAMVNVFADGSSAITLFALLLLNRNMAQVISRTLDRLFTGLSDTGKAFIIILITDILLGYHSEAGWHEILKLGSEHYGLEAEDSAIYLFVAIVPVTMDSIFKYWVFRYLNRLAPSATVTYRAMNRH</sequence>
<feature type="transmembrane region" description="Helical" evidence="11">
    <location>
        <begin position="167"/>
        <end position="186"/>
    </location>
</feature>
<organism evidence="12">
    <name type="scientific">Picocystis salinarum</name>
    <dbReference type="NCBI Taxonomy" id="88271"/>
    <lineage>
        <taxon>Eukaryota</taxon>
        <taxon>Viridiplantae</taxon>
        <taxon>Chlorophyta</taxon>
        <taxon>Picocystophyceae</taxon>
        <taxon>Picocystales</taxon>
        <taxon>Picocystaceae</taxon>
        <taxon>Picocystis</taxon>
    </lineage>
</organism>
<feature type="region of interest" description="Disordered" evidence="10">
    <location>
        <begin position="88"/>
        <end position="136"/>
    </location>
</feature>
<evidence type="ECO:0000256" key="10">
    <source>
        <dbReference type="SAM" id="MobiDB-lite"/>
    </source>
</evidence>
<keyword evidence="5 11" id="KW-1133">Transmembrane helix</keyword>
<evidence type="ECO:0000256" key="9">
    <source>
        <dbReference type="SAM" id="Coils"/>
    </source>
</evidence>
<dbReference type="GO" id="GO:1902600">
    <property type="term" value="P:proton transmembrane transport"/>
    <property type="evidence" value="ECO:0007669"/>
    <property type="project" value="UniProtKB-KW"/>
</dbReference>
<dbReference type="PANTHER" id="PTHR33650">
    <property type="entry name" value="CHLOROPLAST ENVELOPE MEMBRANE PROTEIN-RELATED"/>
    <property type="match status" value="1"/>
</dbReference>